<dbReference type="GO" id="GO:0008477">
    <property type="term" value="F:purine nucleosidase activity"/>
    <property type="evidence" value="ECO:0007669"/>
    <property type="project" value="TreeGrafter"/>
</dbReference>
<dbReference type="GO" id="GO:0005829">
    <property type="term" value="C:cytosol"/>
    <property type="evidence" value="ECO:0007669"/>
    <property type="project" value="TreeGrafter"/>
</dbReference>
<proteinExistence type="predicted"/>
<name>A0A8J2V602_9PROT</name>
<dbReference type="InterPro" id="IPR023186">
    <property type="entry name" value="IUNH"/>
</dbReference>
<dbReference type="GO" id="GO:0006152">
    <property type="term" value="P:purine nucleoside catabolic process"/>
    <property type="evidence" value="ECO:0007669"/>
    <property type="project" value="TreeGrafter"/>
</dbReference>
<dbReference type="PROSITE" id="PS51257">
    <property type="entry name" value="PROKAR_LIPOPROTEIN"/>
    <property type="match status" value="1"/>
</dbReference>
<dbReference type="EMBL" id="BMGH01000001">
    <property type="protein sequence ID" value="GGC98834.1"/>
    <property type="molecule type" value="Genomic_DNA"/>
</dbReference>
<dbReference type="Pfam" id="PF01156">
    <property type="entry name" value="IU_nuc_hydro"/>
    <property type="match status" value="1"/>
</dbReference>
<evidence type="ECO:0000256" key="1">
    <source>
        <dbReference type="ARBA" id="ARBA00022801"/>
    </source>
</evidence>
<dbReference type="InterPro" id="IPR036452">
    <property type="entry name" value="Ribo_hydro-like"/>
</dbReference>
<dbReference type="RefSeq" id="WP_188159689.1">
    <property type="nucleotide sequence ID" value="NZ_BMGH01000001.1"/>
</dbReference>
<reference evidence="4" key="1">
    <citation type="journal article" date="2014" name="Int. J. Syst. Evol. Microbiol.">
        <title>Complete genome sequence of Corynebacterium casei LMG S-19264T (=DSM 44701T), isolated from a smear-ripened cheese.</title>
        <authorList>
            <consortium name="US DOE Joint Genome Institute (JGI-PGF)"/>
            <person name="Walter F."/>
            <person name="Albersmeier A."/>
            <person name="Kalinowski J."/>
            <person name="Ruckert C."/>
        </authorList>
    </citation>
    <scope>NUCLEOTIDE SEQUENCE</scope>
    <source>
        <strain evidence="4">CGMCC 1.12921</strain>
    </source>
</reference>
<keyword evidence="5" id="KW-1185">Reference proteome</keyword>
<keyword evidence="1 4" id="KW-0378">Hydrolase</keyword>
<evidence type="ECO:0000256" key="2">
    <source>
        <dbReference type="ARBA" id="ARBA00023295"/>
    </source>
</evidence>
<dbReference type="AlphaFoldDB" id="A0A8J2V602"/>
<accession>A0A8J2V602</accession>
<gene>
    <name evidence="4" type="ORF">GCM10011342_04730</name>
</gene>
<feature type="domain" description="Inosine/uridine-preferring nucleoside hydrolase" evidence="3">
    <location>
        <begin position="34"/>
        <end position="304"/>
    </location>
</feature>
<sequence length="331" mass="35980">MNDISRRAIFQMMAALPVLGACGAGSPDLRTIPVILDTDIGGDVDDTWALYYLLRCPQLDLKLVATEGSATPYRARLTARLLELAGRSDVPVSLGPNRDEWDGPQSGWVGDYQLTDYPGAILEDGIEAILSAIEASPEPVTVLSVGPAPVLAEAIRQRPDVFRNARLIGMFGSINLGYGGAEEPVAEYNVVADPGALRTLLSAPWQDILLTPLDTCGLIVLDGEDYARVHESDDPLARAIIENYKTWLPNVDWMPEGHDPAQRSSTLFDVLAVELAYNESHVEIETLPITVTDAGMTLIDREGGVPVRCATSWRDLDGFEEKIARLLTKQA</sequence>
<evidence type="ECO:0000259" key="3">
    <source>
        <dbReference type="Pfam" id="PF01156"/>
    </source>
</evidence>
<dbReference type="Gene3D" id="3.90.245.10">
    <property type="entry name" value="Ribonucleoside hydrolase-like"/>
    <property type="match status" value="1"/>
</dbReference>
<dbReference type="PANTHER" id="PTHR12304">
    <property type="entry name" value="INOSINE-URIDINE PREFERRING NUCLEOSIDE HYDROLASE"/>
    <property type="match status" value="1"/>
</dbReference>
<evidence type="ECO:0000313" key="5">
    <source>
        <dbReference type="Proteomes" id="UP000613582"/>
    </source>
</evidence>
<protein>
    <submittedName>
        <fullName evidence="4">Inosine-uridine preferring nucleoside hydrolase</fullName>
    </submittedName>
</protein>
<dbReference type="Proteomes" id="UP000613582">
    <property type="component" value="Unassembled WGS sequence"/>
</dbReference>
<evidence type="ECO:0000313" key="4">
    <source>
        <dbReference type="EMBL" id="GGC98834.1"/>
    </source>
</evidence>
<dbReference type="SUPFAM" id="SSF53590">
    <property type="entry name" value="Nucleoside hydrolase"/>
    <property type="match status" value="1"/>
</dbReference>
<keyword evidence="2" id="KW-0326">Glycosidase</keyword>
<organism evidence="4 5">
    <name type="scientific">Aquisalinus flavus</name>
    <dbReference type="NCBI Taxonomy" id="1526572"/>
    <lineage>
        <taxon>Bacteria</taxon>
        <taxon>Pseudomonadati</taxon>
        <taxon>Pseudomonadota</taxon>
        <taxon>Alphaproteobacteria</taxon>
        <taxon>Parvularculales</taxon>
        <taxon>Parvularculaceae</taxon>
        <taxon>Aquisalinus</taxon>
    </lineage>
</organism>
<reference evidence="4" key="2">
    <citation type="submission" date="2020-09" db="EMBL/GenBank/DDBJ databases">
        <authorList>
            <person name="Sun Q."/>
            <person name="Zhou Y."/>
        </authorList>
    </citation>
    <scope>NUCLEOTIDE SEQUENCE</scope>
    <source>
        <strain evidence="4">CGMCC 1.12921</strain>
    </source>
</reference>
<dbReference type="InterPro" id="IPR001910">
    <property type="entry name" value="Inosine/uridine_hydrolase_dom"/>
</dbReference>
<comment type="caution">
    <text evidence="4">The sequence shown here is derived from an EMBL/GenBank/DDBJ whole genome shotgun (WGS) entry which is preliminary data.</text>
</comment>
<dbReference type="PANTHER" id="PTHR12304:SF4">
    <property type="entry name" value="URIDINE NUCLEOSIDASE"/>
    <property type="match status" value="1"/>
</dbReference>